<dbReference type="PANTHER" id="PTHR11559">
    <property type="entry name" value="CARBOXYLESTERASE"/>
    <property type="match status" value="1"/>
</dbReference>
<sequence length="544" mass="58941">MLLCYLLTAVIAAPFVCAAPFASRSTSDYPIANTSYGDVLGNTSEYRDGVYVFKGIPYAAPPTGSARWTAPSKPQSWTDVYNATVFGADCAQTYSSAGIFSSGSENISEDCLYLNVWTPTLNTSESLPVYLWIYGGRFEGGGGDVLTYDGSGLAIQDIVVVTFNYRLGPFGFLAHPDLSAESSHNSSGNYGLLDMVAAVEWVQAEIANFGGDPDHITVGGQSAGSASALDMMYSPLSSGRIAGVISESGARGPHDPLTGSLATSHRNKTAAEASGVEFLAAMNVSTIAELRNLSMDTLLTEDTLMDAIFEGTRFENLSAFSEPPEWRPVVDGYVLPYTYGEALRSGSHGNVPILTGNNLDESGANTDPTMTLESYESTYTDMFEDLASEFFALYPSSNDSSANGNASNALWQDISRISTWTWGHDWYTGGATENVYTYFWTHAPPGGRGVYHGSELYYVFNNIPYADTDLDWTEEDYAIEAVMTVYWANFIKTGDPNGGNLTEWPVSGDDNTTMFLGDSFGAELVADEARFELVQKFWTSLIEW</sequence>
<keyword evidence="6" id="KW-1185">Reference proteome</keyword>
<protein>
    <recommendedName>
        <fullName evidence="3">Carboxylic ester hydrolase</fullName>
        <ecNumber evidence="3">3.1.1.-</ecNumber>
    </recommendedName>
</protein>
<feature type="domain" description="Carboxylesterase type B" evidence="4">
    <location>
        <begin position="30"/>
        <end position="514"/>
    </location>
</feature>
<accession>A0A0D7AEZ7</accession>
<dbReference type="InterPro" id="IPR050309">
    <property type="entry name" value="Type-B_Carboxylest/Lipase"/>
</dbReference>
<proteinExistence type="inferred from homology"/>
<dbReference type="SUPFAM" id="SSF53474">
    <property type="entry name" value="alpha/beta-Hydrolases"/>
    <property type="match status" value="1"/>
</dbReference>
<evidence type="ECO:0000256" key="3">
    <source>
        <dbReference type="RuleBase" id="RU361235"/>
    </source>
</evidence>
<dbReference type="Proteomes" id="UP000054144">
    <property type="component" value="Unassembled WGS sequence"/>
</dbReference>
<dbReference type="EC" id="3.1.1.-" evidence="3"/>
<dbReference type="EMBL" id="KN881833">
    <property type="protein sequence ID" value="KIY48451.1"/>
    <property type="molecule type" value="Genomic_DNA"/>
</dbReference>
<name>A0A0D7AEZ7_9AGAR</name>
<dbReference type="OrthoDB" id="408631at2759"/>
<feature type="chain" id="PRO_5005115274" description="Carboxylic ester hydrolase" evidence="3">
    <location>
        <begin position="19"/>
        <end position="544"/>
    </location>
</feature>
<dbReference type="InterPro" id="IPR019819">
    <property type="entry name" value="Carboxylesterase_B_CS"/>
</dbReference>
<dbReference type="InterPro" id="IPR002018">
    <property type="entry name" value="CarbesteraseB"/>
</dbReference>
<feature type="signal peptide" evidence="3">
    <location>
        <begin position="1"/>
        <end position="18"/>
    </location>
</feature>
<organism evidence="5 6">
    <name type="scientific">Fistulina hepatica ATCC 64428</name>
    <dbReference type="NCBI Taxonomy" id="1128425"/>
    <lineage>
        <taxon>Eukaryota</taxon>
        <taxon>Fungi</taxon>
        <taxon>Dikarya</taxon>
        <taxon>Basidiomycota</taxon>
        <taxon>Agaricomycotina</taxon>
        <taxon>Agaricomycetes</taxon>
        <taxon>Agaricomycetidae</taxon>
        <taxon>Agaricales</taxon>
        <taxon>Fistulinaceae</taxon>
        <taxon>Fistulina</taxon>
    </lineage>
</organism>
<dbReference type="Pfam" id="PF00135">
    <property type="entry name" value="COesterase"/>
    <property type="match status" value="1"/>
</dbReference>
<evidence type="ECO:0000313" key="5">
    <source>
        <dbReference type="EMBL" id="KIY48451.1"/>
    </source>
</evidence>
<dbReference type="GO" id="GO:0016787">
    <property type="term" value="F:hydrolase activity"/>
    <property type="evidence" value="ECO:0007669"/>
    <property type="project" value="UniProtKB-KW"/>
</dbReference>
<dbReference type="AlphaFoldDB" id="A0A0D7AEZ7"/>
<gene>
    <name evidence="5" type="ORF">FISHEDRAFT_73648</name>
</gene>
<evidence type="ECO:0000313" key="6">
    <source>
        <dbReference type="Proteomes" id="UP000054144"/>
    </source>
</evidence>
<keyword evidence="3" id="KW-0732">Signal</keyword>
<comment type="similarity">
    <text evidence="1 3">Belongs to the type-B carboxylesterase/lipase family.</text>
</comment>
<evidence type="ECO:0000256" key="2">
    <source>
        <dbReference type="ARBA" id="ARBA00022801"/>
    </source>
</evidence>
<dbReference type="Gene3D" id="3.40.50.1820">
    <property type="entry name" value="alpha/beta hydrolase"/>
    <property type="match status" value="1"/>
</dbReference>
<dbReference type="ESTHER" id="9agar-a0a0d7aez7">
    <property type="family name" value="Fungal_carboxylesterase_lipase"/>
</dbReference>
<dbReference type="PROSITE" id="PS00941">
    <property type="entry name" value="CARBOXYLESTERASE_B_2"/>
    <property type="match status" value="1"/>
</dbReference>
<dbReference type="InterPro" id="IPR019826">
    <property type="entry name" value="Carboxylesterase_B_AS"/>
</dbReference>
<reference evidence="5 6" key="1">
    <citation type="journal article" date="2015" name="Fungal Genet. Biol.">
        <title>Evolution of novel wood decay mechanisms in Agaricales revealed by the genome sequences of Fistulina hepatica and Cylindrobasidium torrendii.</title>
        <authorList>
            <person name="Floudas D."/>
            <person name="Held B.W."/>
            <person name="Riley R."/>
            <person name="Nagy L.G."/>
            <person name="Koehler G."/>
            <person name="Ransdell A.S."/>
            <person name="Younus H."/>
            <person name="Chow J."/>
            <person name="Chiniquy J."/>
            <person name="Lipzen A."/>
            <person name="Tritt A."/>
            <person name="Sun H."/>
            <person name="Haridas S."/>
            <person name="LaButti K."/>
            <person name="Ohm R.A."/>
            <person name="Kues U."/>
            <person name="Blanchette R.A."/>
            <person name="Grigoriev I.V."/>
            <person name="Minto R.E."/>
            <person name="Hibbett D.S."/>
        </authorList>
    </citation>
    <scope>NUCLEOTIDE SEQUENCE [LARGE SCALE GENOMIC DNA]</scope>
    <source>
        <strain evidence="5 6">ATCC 64428</strain>
    </source>
</reference>
<dbReference type="PROSITE" id="PS00122">
    <property type="entry name" value="CARBOXYLESTERASE_B_1"/>
    <property type="match status" value="1"/>
</dbReference>
<evidence type="ECO:0000256" key="1">
    <source>
        <dbReference type="ARBA" id="ARBA00005964"/>
    </source>
</evidence>
<keyword evidence="2 3" id="KW-0378">Hydrolase</keyword>
<evidence type="ECO:0000259" key="4">
    <source>
        <dbReference type="Pfam" id="PF00135"/>
    </source>
</evidence>
<dbReference type="InterPro" id="IPR029058">
    <property type="entry name" value="AB_hydrolase_fold"/>
</dbReference>